<gene>
    <name evidence="3" type="ORF">PRZ48_012383</name>
</gene>
<dbReference type="Pfam" id="PF24883">
    <property type="entry name" value="NPHP3_N"/>
    <property type="match status" value="1"/>
</dbReference>
<keyword evidence="4" id="KW-1185">Reference proteome</keyword>
<dbReference type="Gene3D" id="3.40.50.300">
    <property type="entry name" value="P-loop containing nucleotide triphosphate hydrolases"/>
    <property type="match status" value="1"/>
</dbReference>
<dbReference type="EMBL" id="JAXOVC010000010">
    <property type="protein sequence ID" value="KAK4496403.1"/>
    <property type="molecule type" value="Genomic_DNA"/>
</dbReference>
<dbReference type="InterPro" id="IPR007111">
    <property type="entry name" value="NACHT_NTPase"/>
</dbReference>
<dbReference type="Proteomes" id="UP001305779">
    <property type="component" value="Unassembled WGS sequence"/>
</dbReference>
<protein>
    <recommendedName>
        <fullName evidence="2">NACHT domain-containing protein</fullName>
    </recommendedName>
</protein>
<dbReference type="SUPFAM" id="SSF52540">
    <property type="entry name" value="P-loop containing nucleoside triphosphate hydrolases"/>
    <property type="match status" value="1"/>
</dbReference>
<evidence type="ECO:0000313" key="3">
    <source>
        <dbReference type="EMBL" id="KAK4496403.1"/>
    </source>
</evidence>
<sequence length="668" mass="77561">MRLLERLSSQEIRLVGPFAHEDIPKYAILSHRWESDPQQEVSYEDMIRGCGRDKSGYSKIQFCAERAFQDNLKYFWVDTCCINKSFSGEHQKAINSMFRWYQRAERCYVYLADVFADDQTTPERVEHAWDTSIANSQWFERGWTLQELVAPRSVEFFSRDRVRLGNKTSLQDLLCRITGICSEALQGQLLTRFSANERFSWMERRKTTLEEDKVYALLGIFDVEVPITYGQGWSVARKLLDDAIAAQDQIIRSLRVTNPCYDKRRIEDTKGGLLPDVYHWVLENDDFKQWRHGDSHKVLWIRGDPGRGKTMLMCGIIDELEKIVPKQDLLAYFFCQTSDSRLNNATAVLRGLLYMLVDQQPSLVSHMERQYRRAGRDLFEDTNSWTALTEIFSNILQDDRLMSTIFAVDGLDECIEELPKLLQFVVRNSSSSHRIKWLVSSRHWPSIEQPFNKIEQMLALRLELNRESVFEAIHFYIHHKVNQLALERNYDKELEQQVRQHFLSNADETFLWVALVYQSLCTVHQRYVRSKLDKFPPGLDSVYKRMMDQIDENPDSADECHRALAIALIVSRPVTLKELGSFLTTQSNVAADDHWLAELVQLCGFLTIRTGTVFFVHQSAKDYLLAKAGHIIFPAGLIQEHDRLALLCIRRLSSPGVLSDDLFDSIPT</sequence>
<proteinExistence type="predicted"/>
<dbReference type="InterPro" id="IPR056884">
    <property type="entry name" value="NPHP3-like_N"/>
</dbReference>
<organism evidence="3 4">
    <name type="scientific">Zasmidium cellare</name>
    <name type="common">Wine cellar mold</name>
    <name type="synonym">Racodium cellare</name>
    <dbReference type="NCBI Taxonomy" id="395010"/>
    <lineage>
        <taxon>Eukaryota</taxon>
        <taxon>Fungi</taxon>
        <taxon>Dikarya</taxon>
        <taxon>Ascomycota</taxon>
        <taxon>Pezizomycotina</taxon>
        <taxon>Dothideomycetes</taxon>
        <taxon>Dothideomycetidae</taxon>
        <taxon>Mycosphaerellales</taxon>
        <taxon>Mycosphaerellaceae</taxon>
        <taxon>Zasmidium</taxon>
    </lineage>
</organism>
<dbReference type="Pfam" id="PF06985">
    <property type="entry name" value="HET"/>
    <property type="match status" value="1"/>
</dbReference>
<dbReference type="PANTHER" id="PTHR10622">
    <property type="entry name" value="HET DOMAIN-CONTAINING PROTEIN"/>
    <property type="match status" value="1"/>
</dbReference>
<feature type="domain" description="NACHT" evidence="2">
    <location>
        <begin position="297"/>
        <end position="442"/>
    </location>
</feature>
<comment type="caution">
    <text evidence="3">The sequence shown here is derived from an EMBL/GenBank/DDBJ whole genome shotgun (WGS) entry which is preliminary data.</text>
</comment>
<dbReference type="PANTHER" id="PTHR10622:SF13">
    <property type="entry name" value="NACHT DOMAIN-CONTAINING PROTEIN"/>
    <property type="match status" value="1"/>
</dbReference>
<dbReference type="InterPro" id="IPR027417">
    <property type="entry name" value="P-loop_NTPase"/>
</dbReference>
<name>A0ABR0E564_ZASCE</name>
<dbReference type="PROSITE" id="PS50837">
    <property type="entry name" value="NACHT"/>
    <property type="match status" value="1"/>
</dbReference>
<accession>A0ABR0E564</accession>
<evidence type="ECO:0000259" key="2">
    <source>
        <dbReference type="PROSITE" id="PS50837"/>
    </source>
</evidence>
<evidence type="ECO:0000313" key="4">
    <source>
        <dbReference type="Proteomes" id="UP001305779"/>
    </source>
</evidence>
<dbReference type="InterPro" id="IPR010730">
    <property type="entry name" value="HET"/>
</dbReference>
<reference evidence="3 4" key="1">
    <citation type="journal article" date="2023" name="G3 (Bethesda)">
        <title>A chromosome-level genome assembly of Zasmidium syzygii isolated from banana leaves.</title>
        <authorList>
            <person name="van Westerhoven A.C."/>
            <person name="Mehrabi R."/>
            <person name="Talebi R."/>
            <person name="Steentjes M.B.F."/>
            <person name="Corcolon B."/>
            <person name="Chong P.A."/>
            <person name="Kema G.H.J."/>
            <person name="Seidl M.F."/>
        </authorList>
    </citation>
    <scope>NUCLEOTIDE SEQUENCE [LARGE SCALE GENOMIC DNA]</scope>
    <source>
        <strain evidence="3 4">P124</strain>
    </source>
</reference>
<evidence type="ECO:0000256" key="1">
    <source>
        <dbReference type="ARBA" id="ARBA00022737"/>
    </source>
</evidence>
<keyword evidence="1" id="KW-0677">Repeat</keyword>